<dbReference type="OrthoDB" id="5419617at2759"/>
<dbReference type="AlphaFoldDB" id="A0A4Y2TUE8"/>
<accession>A0A4Y2TUE8</accession>
<dbReference type="EMBL" id="BGPR01031279">
    <property type="protein sequence ID" value="GBO04245.1"/>
    <property type="molecule type" value="Genomic_DNA"/>
</dbReference>
<proteinExistence type="predicted"/>
<gene>
    <name evidence="1" type="ORF">AVEN_85394_1</name>
</gene>
<evidence type="ECO:0000313" key="2">
    <source>
        <dbReference type="Proteomes" id="UP000499080"/>
    </source>
</evidence>
<comment type="caution">
    <text evidence="1">The sequence shown here is derived from an EMBL/GenBank/DDBJ whole genome shotgun (WGS) entry which is preliminary data.</text>
</comment>
<protein>
    <recommendedName>
        <fullName evidence="3">Endonuclease/exonuclease/phosphatase domain-containing protein</fullName>
    </recommendedName>
</protein>
<organism evidence="1 2">
    <name type="scientific">Araneus ventricosus</name>
    <name type="common">Orbweaver spider</name>
    <name type="synonym">Epeira ventricosa</name>
    <dbReference type="NCBI Taxonomy" id="182803"/>
    <lineage>
        <taxon>Eukaryota</taxon>
        <taxon>Metazoa</taxon>
        <taxon>Ecdysozoa</taxon>
        <taxon>Arthropoda</taxon>
        <taxon>Chelicerata</taxon>
        <taxon>Arachnida</taxon>
        <taxon>Araneae</taxon>
        <taxon>Araneomorphae</taxon>
        <taxon>Entelegynae</taxon>
        <taxon>Araneoidea</taxon>
        <taxon>Araneidae</taxon>
        <taxon>Araneus</taxon>
    </lineage>
</organism>
<sequence length="140" mass="15507">MKRNPKRVKAANISIRNIGKLKSRANSSPFTISLRSSSPYSAIEHNLDETHQLIHSLQGHEDFLLRVDLNAHSQTAGYSSTATRGEKGLYFISSIASWSSFINYKELLNIFKGTLKAGPTSNPSSSVLAKLRLAECWINT</sequence>
<evidence type="ECO:0000313" key="1">
    <source>
        <dbReference type="EMBL" id="GBO04245.1"/>
    </source>
</evidence>
<name>A0A4Y2TUE8_ARAVE</name>
<reference evidence="1 2" key="1">
    <citation type="journal article" date="2019" name="Sci. Rep.">
        <title>Orb-weaving spider Araneus ventricosus genome elucidates the spidroin gene catalogue.</title>
        <authorList>
            <person name="Kono N."/>
            <person name="Nakamura H."/>
            <person name="Ohtoshi R."/>
            <person name="Moran D.A.P."/>
            <person name="Shinohara A."/>
            <person name="Yoshida Y."/>
            <person name="Fujiwara M."/>
            <person name="Mori M."/>
            <person name="Tomita M."/>
            <person name="Arakawa K."/>
        </authorList>
    </citation>
    <scope>NUCLEOTIDE SEQUENCE [LARGE SCALE GENOMIC DNA]</scope>
</reference>
<dbReference type="Proteomes" id="UP000499080">
    <property type="component" value="Unassembled WGS sequence"/>
</dbReference>
<keyword evidence="2" id="KW-1185">Reference proteome</keyword>
<evidence type="ECO:0008006" key="3">
    <source>
        <dbReference type="Google" id="ProtNLM"/>
    </source>
</evidence>